<dbReference type="CDD" id="cd00757">
    <property type="entry name" value="ThiF_MoeB_HesA_family"/>
    <property type="match status" value="1"/>
</dbReference>
<evidence type="ECO:0000256" key="9">
    <source>
        <dbReference type="ARBA" id="ARBA00073635"/>
    </source>
</evidence>
<dbReference type="InterPro" id="IPR035985">
    <property type="entry name" value="Ubiquitin-activating_enz"/>
</dbReference>
<keyword evidence="2 14" id="KW-0808">Transferase</keyword>
<comment type="subunit">
    <text evidence="7">Homodimer. Forms a stable heterotetrameric complex of 2 MoeB and 2 MoaD during adenylation of MoaD.</text>
</comment>
<dbReference type="HOGENOM" id="CLU_013325_10_0_5"/>
<name>I3XF48_SINF2</name>
<dbReference type="Pfam" id="PF00899">
    <property type="entry name" value="ThiF"/>
    <property type="match status" value="1"/>
</dbReference>
<dbReference type="Gene3D" id="3.40.50.720">
    <property type="entry name" value="NAD(P)-binding Rossmann-like Domain"/>
    <property type="match status" value="1"/>
</dbReference>
<dbReference type="PATRIC" id="fig|1185652.3.peg.6228"/>
<evidence type="ECO:0000256" key="8">
    <source>
        <dbReference type="ARBA" id="ARBA00066884"/>
    </source>
</evidence>
<evidence type="ECO:0000313" key="15">
    <source>
        <dbReference type="Proteomes" id="UP000006180"/>
    </source>
</evidence>
<dbReference type="PANTHER" id="PTHR10953:SF102">
    <property type="entry name" value="ADENYLYLTRANSFERASE AND SULFURTRANSFERASE MOCS3"/>
    <property type="match status" value="1"/>
</dbReference>
<dbReference type="GO" id="GO:0061605">
    <property type="term" value="F:molybdopterin-synthase adenylyltransferase activity"/>
    <property type="evidence" value="ECO:0007669"/>
    <property type="project" value="UniProtKB-EC"/>
</dbReference>
<dbReference type="InterPro" id="IPR000594">
    <property type="entry name" value="ThiF_NAD_FAD-bd"/>
</dbReference>
<dbReference type="STRING" id="1185652.USDA257_c60000"/>
<dbReference type="EC" id="2.7.7.80" evidence="8"/>
<accession>I3XF48</accession>
<evidence type="ECO:0000256" key="3">
    <source>
        <dbReference type="ARBA" id="ARBA00022741"/>
    </source>
</evidence>
<dbReference type="InterPro" id="IPR045886">
    <property type="entry name" value="ThiF/MoeB/HesA"/>
</dbReference>
<organism evidence="14 15">
    <name type="scientific">Sinorhizobium fredii (strain USDA 257)</name>
    <dbReference type="NCBI Taxonomy" id="1185652"/>
    <lineage>
        <taxon>Bacteria</taxon>
        <taxon>Pseudomonadati</taxon>
        <taxon>Pseudomonadota</taxon>
        <taxon>Alphaproteobacteria</taxon>
        <taxon>Hyphomicrobiales</taxon>
        <taxon>Rhizobiaceae</taxon>
        <taxon>Sinorhizobium/Ensifer group</taxon>
        <taxon>Sinorhizobium</taxon>
    </lineage>
</organism>
<comment type="function">
    <text evidence="6">Catalyzes the adenylation by ATP of the carboxyl group of the C-terminal glycine of sulfur carrier protein MoaD.</text>
</comment>
<evidence type="ECO:0000256" key="11">
    <source>
        <dbReference type="ARBA" id="ARBA00075328"/>
    </source>
</evidence>
<dbReference type="FunFam" id="3.40.50.720:FF:000033">
    <property type="entry name" value="Adenylyltransferase and sulfurtransferase MOCS3"/>
    <property type="match status" value="1"/>
</dbReference>
<comment type="similarity">
    <text evidence="1">Belongs to the HesA/MoeB/ThiF family.</text>
</comment>
<feature type="domain" description="THIF-type NAD/FAD binding fold" evidence="13">
    <location>
        <begin position="14"/>
        <end position="248"/>
    </location>
</feature>
<evidence type="ECO:0000256" key="10">
    <source>
        <dbReference type="ARBA" id="ARBA00075110"/>
    </source>
</evidence>
<comment type="catalytic activity">
    <reaction evidence="5">
        <text>[molybdopterin-synthase sulfur-carrier protein]-C-terminal Gly-Gly + ATP + H(+) = [molybdopterin-synthase sulfur-carrier protein]-C-terminal Gly-Gly-AMP + diphosphate</text>
        <dbReference type="Rhea" id="RHEA:43616"/>
        <dbReference type="Rhea" id="RHEA-COMP:12159"/>
        <dbReference type="Rhea" id="RHEA-COMP:12202"/>
        <dbReference type="ChEBI" id="CHEBI:15378"/>
        <dbReference type="ChEBI" id="CHEBI:30616"/>
        <dbReference type="ChEBI" id="CHEBI:33019"/>
        <dbReference type="ChEBI" id="CHEBI:90618"/>
        <dbReference type="ChEBI" id="CHEBI:90778"/>
        <dbReference type="EC" id="2.7.7.80"/>
    </reaction>
</comment>
<dbReference type="GO" id="GO:0005829">
    <property type="term" value="C:cytosol"/>
    <property type="evidence" value="ECO:0007669"/>
    <property type="project" value="TreeGrafter"/>
</dbReference>
<dbReference type="GO" id="GO:0008146">
    <property type="term" value="F:sulfotransferase activity"/>
    <property type="evidence" value="ECO:0007669"/>
    <property type="project" value="TreeGrafter"/>
</dbReference>
<evidence type="ECO:0000256" key="4">
    <source>
        <dbReference type="ARBA" id="ARBA00022840"/>
    </source>
</evidence>
<evidence type="ECO:0000256" key="12">
    <source>
        <dbReference type="ARBA" id="ARBA00078531"/>
    </source>
</evidence>
<dbReference type="eggNOG" id="COG0476">
    <property type="taxonomic scope" value="Bacteria"/>
</dbReference>
<evidence type="ECO:0000256" key="6">
    <source>
        <dbReference type="ARBA" id="ARBA00055169"/>
    </source>
</evidence>
<evidence type="ECO:0000256" key="1">
    <source>
        <dbReference type="ARBA" id="ARBA00009919"/>
    </source>
</evidence>
<dbReference type="GO" id="GO:0004792">
    <property type="term" value="F:thiosulfate-cyanide sulfurtransferase activity"/>
    <property type="evidence" value="ECO:0007669"/>
    <property type="project" value="TreeGrafter"/>
</dbReference>
<gene>
    <name evidence="14" type="primary">moeZ</name>
    <name evidence="14" type="ORF">USDA257_c60000</name>
</gene>
<dbReference type="KEGG" id="sfd:USDA257_c60000"/>
<sequence>MTAAALDPSEIARYARHIVLPEIGGAGQQKLKAARVLVIGAGGLGAPVLQYLAAAGVGKLGIADDDAVSLSNLQRQIIHATSDIGRSKVESAAAAIADLNPLVVVAPHPQRISAENAEAIFRQYDLIVDGSDNFDTRYLAADAAEAARIPLVTGAVGRFDGSVTVLKPYEADADGHPNPSYRDLFPAPPPPGAVPACAEAGVVGALTGVIGTLQAMEAIKLITGIGEPLVGRLLLYDGLAAAFSTIRYRRGRI</sequence>
<reference evidence="14 15" key="1">
    <citation type="journal article" date="2012" name="J. Bacteriol.">
        <title>Complete genome sequence of the broad-host-range strain Sinorhizobium fredii USDA257.</title>
        <authorList>
            <person name="Schuldes J."/>
            <person name="Rodriguez Orbegoso M."/>
            <person name="Schmeisser C."/>
            <person name="Krishnan H.B."/>
            <person name="Daniel R."/>
            <person name="Streit W.R."/>
        </authorList>
    </citation>
    <scope>NUCLEOTIDE SEQUENCE [LARGE SCALE GENOMIC DNA]</scope>
    <source>
        <strain evidence="14 15">USDA 257</strain>
    </source>
</reference>
<keyword evidence="4" id="KW-0067">ATP-binding</keyword>
<dbReference type="GO" id="GO:0008641">
    <property type="term" value="F:ubiquitin-like modifier activating enzyme activity"/>
    <property type="evidence" value="ECO:0007669"/>
    <property type="project" value="InterPro"/>
</dbReference>
<evidence type="ECO:0000259" key="13">
    <source>
        <dbReference type="Pfam" id="PF00899"/>
    </source>
</evidence>
<evidence type="ECO:0000256" key="7">
    <source>
        <dbReference type="ARBA" id="ARBA00063809"/>
    </source>
</evidence>
<keyword evidence="14" id="KW-0548">Nucleotidyltransferase</keyword>
<dbReference type="EMBL" id="CP003563">
    <property type="protein sequence ID" value="AFL54504.1"/>
    <property type="molecule type" value="Genomic_DNA"/>
</dbReference>
<evidence type="ECO:0000256" key="2">
    <source>
        <dbReference type="ARBA" id="ARBA00022679"/>
    </source>
</evidence>
<evidence type="ECO:0000256" key="5">
    <source>
        <dbReference type="ARBA" id="ARBA00052218"/>
    </source>
</evidence>
<dbReference type="GO" id="GO:0005524">
    <property type="term" value="F:ATP binding"/>
    <property type="evidence" value="ECO:0007669"/>
    <property type="project" value="UniProtKB-KW"/>
</dbReference>
<dbReference type="Proteomes" id="UP000006180">
    <property type="component" value="Chromosome"/>
</dbReference>
<dbReference type="PANTHER" id="PTHR10953">
    <property type="entry name" value="UBIQUITIN-ACTIVATING ENZYME E1"/>
    <property type="match status" value="1"/>
</dbReference>
<dbReference type="RefSeq" id="WP_014766607.1">
    <property type="nucleotide sequence ID" value="NC_018000.1"/>
</dbReference>
<dbReference type="NCBIfam" id="NF004281">
    <property type="entry name" value="PRK05690.1"/>
    <property type="match status" value="1"/>
</dbReference>
<proteinExistence type="inferred from homology"/>
<dbReference type="AlphaFoldDB" id="I3XF48"/>
<keyword evidence="3" id="KW-0547">Nucleotide-binding</keyword>
<dbReference type="SUPFAM" id="SSF69572">
    <property type="entry name" value="Activating enzymes of the ubiquitin-like proteins"/>
    <property type="match status" value="1"/>
</dbReference>
<protein>
    <recommendedName>
        <fullName evidence="9">Molybdopterin-synthase adenylyltransferase</fullName>
        <ecNumber evidence="8">2.7.7.80</ecNumber>
    </recommendedName>
    <alternativeName>
        <fullName evidence="12">MoaD protein adenylase</fullName>
    </alternativeName>
    <alternativeName>
        <fullName evidence="10">Molybdopterin-converting factor subunit 1 adenylase</fullName>
    </alternativeName>
    <alternativeName>
        <fullName evidence="11">Sulfur carrier protein MoaD adenylyltransferase</fullName>
    </alternativeName>
</protein>
<evidence type="ECO:0000313" key="14">
    <source>
        <dbReference type="EMBL" id="AFL54504.1"/>
    </source>
</evidence>